<evidence type="ECO:0000313" key="2">
    <source>
        <dbReference type="EMBL" id="KAH7310643.1"/>
    </source>
</evidence>
<accession>A0A8K0SK60</accession>
<keyword evidence="3" id="KW-1185">Reference proteome</keyword>
<gene>
    <name evidence="2" type="ORF">B0I35DRAFT_77253</name>
</gene>
<sequence length="101" mass="11402">MASRQPRIESFPSSKPARPLGWRKAGLGRNASTRPQYPHRTGRRGLDSRAHVKDPRAIRYCRHPQPPAISNRSHHLTRVGVDPPPSSRAVDPNYPRRTIIA</sequence>
<proteinExistence type="predicted"/>
<dbReference type="AlphaFoldDB" id="A0A8K0SK60"/>
<dbReference type="Proteomes" id="UP000813444">
    <property type="component" value="Unassembled WGS sequence"/>
</dbReference>
<evidence type="ECO:0000256" key="1">
    <source>
        <dbReference type="SAM" id="MobiDB-lite"/>
    </source>
</evidence>
<comment type="caution">
    <text evidence="2">The sequence shown here is derived from an EMBL/GenBank/DDBJ whole genome shotgun (WGS) entry which is preliminary data.</text>
</comment>
<protein>
    <submittedName>
        <fullName evidence="2">Uncharacterized protein</fullName>
    </submittedName>
</protein>
<feature type="compositionally biased region" description="Basic and acidic residues" evidence="1">
    <location>
        <begin position="44"/>
        <end position="57"/>
    </location>
</feature>
<dbReference type="EMBL" id="JAGPNK010000012">
    <property type="protein sequence ID" value="KAH7310643.1"/>
    <property type="molecule type" value="Genomic_DNA"/>
</dbReference>
<feature type="region of interest" description="Disordered" evidence="1">
    <location>
        <begin position="1"/>
        <end position="101"/>
    </location>
</feature>
<reference evidence="2" key="1">
    <citation type="journal article" date="2021" name="Nat. Commun.">
        <title>Genetic determinants of endophytism in the Arabidopsis root mycobiome.</title>
        <authorList>
            <person name="Mesny F."/>
            <person name="Miyauchi S."/>
            <person name="Thiergart T."/>
            <person name="Pickel B."/>
            <person name="Atanasova L."/>
            <person name="Karlsson M."/>
            <person name="Huettel B."/>
            <person name="Barry K.W."/>
            <person name="Haridas S."/>
            <person name="Chen C."/>
            <person name="Bauer D."/>
            <person name="Andreopoulos W."/>
            <person name="Pangilinan J."/>
            <person name="LaButti K."/>
            <person name="Riley R."/>
            <person name="Lipzen A."/>
            <person name="Clum A."/>
            <person name="Drula E."/>
            <person name="Henrissat B."/>
            <person name="Kohler A."/>
            <person name="Grigoriev I.V."/>
            <person name="Martin F.M."/>
            <person name="Hacquard S."/>
        </authorList>
    </citation>
    <scope>NUCLEOTIDE SEQUENCE</scope>
    <source>
        <strain evidence="2">MPI-CAGE-CH-0235</strain>
    </source>
</reference>
<name>A0A8K0SK60_9HYPO</name>
<evidence type="ECO:0000313" key="3">
    <source>
        <dbReference type="Proteomes" id="UP000813444"/>
    </source>
</evidence>
<organism evidence="2 3">
    <name type="scientific">Stachybotrys elegans</name>
    <dbReference type="NCBI Taxonomy" id="80388"/>
    <lineage>
        <taxon>Eukaryota</taxon>
        <taxon>Fungi</taxon>
        <taxon>Dikarya</taxon>
        <taxon>Ascomycota</taxon>
        <taxon>Pezizomycotina</taxon>
        <taxon>Sordariomycetes</taxon>
        <taxon>Hypocreomycetidae</taxon>
        <taxon>Hypocreales</taxon>
        <taxon>Stachybotryaceae</taxon>
        <taxon>Stachybotrys</taxon>
    </lineage>
</organism>